<evidence type="ECO:0000313" key="1">
    <source>
        <dbReference type="EMBL" id="ACM37186.1"/>
    </source>
</evidence>
<dbReference type="HOGENOM" id="CLU_163846_0_0_5"/>
<dbReference type="EMBL" id="CP000633">
    <property type="protein sequence ID" value="ACM37186.1"/>
    <property type="molecule type" value="Genomic_DNA"/>
</dbReference>
<accession>B9JYF6</accession>
<gene>
    <name evidence="1" type="ordered locus">Avi_3040</name>
</gene>
<keyword evidence="2" id="KW-1185">Reference proteome</keyword>
<evidence type="ECO:0000313" key="2">
    <source>
        <dbReference type="Proteomes" id="UP000001596"/>
    </source>
</evidence>
<organism evidence="1 2">
    <name type="scientific">Allorhizobium ampelinum (strain ATCC BAA-846 / DSM 112012 / S4)</name>
    <name type="common">Agrobacterium vitis (strain S4)</name>
    <dbReference type="NCBI Taxonomy" id="311402"/>
    <lineage>
        <taxon>Bacteria</taxon>
        <taxon>Pseudomonadati</taxon>
        <taxon>Pseudomonadota</taxon>
        <taxon>Alphaproteobacteria</taxon>
        <taxon>Hyphomicrobiales</taxon>
        <taxon>Rhizobiaceae</taxon>
        <taxon>Rhizobium/Agrobacterium group</taxon>
        <taxon>Allorhizobium</taxon>
        <taxon>Allorhizobium ampelinum</taxon>
    </lineage>
</organism>
<dbReference type="RefSeq" id="WP_015916607.1">
    <property type="nucleotide sequence ID" value="NC_011989.1"/>
</dbReference>
<dbReference type="AlphaFoldDB" id="B9JYF6"/>
<name>B9JYF6_ALLAM</name>
<dbReference type="STRING" id="311402.Avi_3040"/>
<dbReference type="Proteomes" id="UP000001596">
    <property type="component" value="Chromosome 1"/>
</dbReference>
<dbReference type="eggNOG" id="ENOG5034555">
    <property type="taxonomic scope" value="Bacteria"/>
</dbReference>
<sequence>MVSMLNLHSQASLHDGAYHACILAVRDGFPHLSVQSIIDPPHEWFDAALARQVVIHLMVRVFLIPKRRVVEHQERSREAVNRALRTIDTRLQTPRFEQHYCKMAAAARASLHARMEDAA</sequence>
<dbReference type="KEGG" id="avi:Avi_3040"/>
<proteinExistence type="predicted"/>
<reference evidence="1 2" key="1">
    <citation type="journal article" date="2009" name="J. Bacteriol.">
        <title>Genome sequences of three Agrobacterium biovars help elucidate the evolution of multichromosome genomes in bacteria.</title>
        <authorList>
            <person name="Slater S.C."/>
            <person name="Goldman B.S."/>
            <person name="Goodner B."/>
            <person name="Setubal J.C."/>
            <person name="Farrand S.K."/>
            <person name="Nester E.W."/>
            <person name="Burr T.J."/>
            <person name="Banta L."/>
            <person name="Dickerman A.W."/>
            <person name="Paulsen I."/>
            <person name="Otten L."/>
            <person name="Suen G."/>
            <person name="Welch R."/>
            <person name="Almeida N.F."/>
            <person name="Arnold F."/>
            <person name="Burton O.T."/>
            <person name="Du Z."/>
            <person name="Ewing A."/>
            <person name="Godsy E."/>
            <person name="Heisel S."/>
            <person name="Houmiel K.L."/>
            <person name="Jhaveri J."/>
            <person name="Lu J."/>
            <person name="Miller N.M."/>
            <person name="Norton S."/>
            <person name="Chen Q."/>
            <person name="Phoolcharoen W."/>
            <person name="Ohlin V."/>
            <person name="Ondrusek D."/>
            <person name="Pride N."/>
            <person name="Stricklin S.L."/>
            <person name="Sun J."/>
            <person name="Wheeler C."/>
            <person name="Wilson L."/>
            <person name="Zhu H."/>
            <person name="Wood D.W."/>
        </authorList>
    </citation>
    <scope>NUCLEOTIDE SEQUENCE [LARGE SCALE GENOMIC DNA]</scope>
    <source>
        <strain evidence="2">S4 / ATCC BAA-846</strain>
    </source>
</reference>
<protein>
    <submittedName>
        <fullName evidence="1">Uncharacterized protein</fullName>
    </submittedName>
</protein>